<feature type="compositionally biased region" description="Low complexity" evidence="1">
    <location>
        <begin position="48"/>
        <end position="66"/>
    </location>
</feature>
<proteinExistence type="predicted"/>
<comment type="caution">
    <text evidence="2">The sequence shown here is derived from an EMBL/GenBank/DDBJ whole genome shotgun (WGS) entry which is preliminary data.</text>
</comment>
<dbReference type="Gene3D" id="3.30.70.330">
    <property type="match status" value="1"/>
</dbReference>
<dbReference type="AlphaFoldDB" id="A0A5J4TYT3"/>
<gene>
    <name evidence="2" type="ORF">EZS28_041253</name>
</gene>
<feature type="compositionally biased region" description="Polar residues" evidence="1">
    <location>
        <begin position="104"/>
        <end position="116"/>
    </location>
</feature>
<dbReference type="InterPro" id="IPR012677">
    <property type="entry name" value="Nucleotide-bd_a/b_plait_sf"/>
</dbReference>
<sequence>MNYRALELDGKNIYSNCCTLQIQFSTLTDVHVTEKSDKQRDFTSQYTAPPNQNVNQSSPAPNQNPNMYAMTQLTPIPSSSFGGNGRYLGGTNASPIGTQAPYPYTQNKTYDPTPNSVGRPPNPQYDQYRIPSTGQSIGIPGINPNGIQSGIQRQYQDREQQGINTNPNNAYQWNGYDRDQVINRDNRYNPKIMEEEENIKKEKEIGDNNNNKEIYMKNKEKKI</sequence>
<name>A0A5J4TYT3_9EUKA</name>
<dbReference type="EMBL" id="SNRW01023191">
    <property type="protein sequence ID" value="KAA6363220.1"/>
    <property type="molecule type" value="Genomic_DNA"/>
</dbReference>
<evidence type="ECO:0000313" key="3">
    <source>
        <dbReference type="Proteomes" id="UP000324800"/>
    </source>
</evidence>
<evidence type="ECO:0000256" key="1">
    <source>
        <dbReference type="SAM" id="MobiDB-lite"/>
    </source>
</evidence>
<protein>
    <submittedName>
        <fullName evidence="2">Uncharacterized protein</fullName>
    </submittedName>
</protein>
<feature type="compositionally biased region" description="Polar residues" evidence="1">
    <location>
        <begin position="69"/>
        <end position="81"/>
    </location>
</feature>
<reference evidence="2 3" key="1">
    <citation type="submission" date="2019-03" db="EMBL/GenBank/DDBJ databases">
        <title>Single cell metagenomics reveals metabolic interactions within the superorganism composed of flagellate Streblomastix strix and complex community of Bacteroidetes bacteria on its surface.</title>
        <authorList>
            <person name="Treitli S.C."/>
            <person name="Kolisko M."/>
            <person name="Husnik F."/>
            <person name="Keeling P."/>
            <person name="Hampl V."/>
        </authorList>
    </citation>
    <scope>NUCLEOTIDE SEQUENCE [LARGE SCALE GENOMIC DNA]</scope>
    <source>
        <strain evidence="2">ST1C</strain>
    </source>
</reference>
<dbReference type="Proteomes" id="UP000324800">
    <property type="component" value="Unassembled WGS sequence"/>
</dbReference>
<accession>A0A5J4TYT3</accession>
<organism evidence="2 3">
    <name type="scientific">Streblomastix strix</name>
    <dbReference type="NCBI Taxonomy" id="222440"/>
    <lineage>
        <taxon>Eukaryota</taxon>
        <taxon>Metamonada</taxon>
        <taxon>Preaxostyla</taxon>
        <taxon>Oxymonadida</taxon>
        <taxon>Streblomastigidae</taxon>
        <taxon>Streblomastix</taxon>
    </lineage>
</organism>
<evidence type="ECO:0000313" key="2">
    <source>
        <dbReference type="EMBL" id="KAA6363220.1"/>
    </source>
</evidence>
<feature type="region of interest" description="Disordered" evidence="1">
    <location>
        <begin position="36"/>
        <end position="132"/>
    </location>
</feature>
<dbReference type="OrthoDB" id="296632at2759"/>